<evidence type="ECO:0000313" key="4">
    <source>
        <dbReference type="Proteomes" id="UP001283341"/>
    </source>
</evidence>
<proteinExistence type="predicted"/>
<dbReference type="InterPro" id="IPR034600">
    <property type="entry name" value="Ribosomal_bL31m"/>
</dbReference>
<reference evidence="3" key="1">
    <citation type="journal article" date="2023" name="Mol. Phylogenet. Evol.">
        <title>Genome-scale phylogeny and comparative genomics of the fungal order Sordariales.</title>
        <authorList>
            <person name="Hensen N."/>
            <person name="Bonometti L."/>
            <person name="Westerberg I."/>
            <person name="Brannstrom I.O."/>
            <person name="Guillou S."/>
            <person name="Cros-Aarteil S."/>
            <person name="Calhoun S."/>
            <person name="Haridas S."/>
            <person name="Kuo A."/>
            <person name="Mondo S."/>
            <person name="Pangilinan J."/>
            <person name="Riley R."/>
            <person name="LaButti K."/>
            <person name="Andreopoulos B."/>
            <person name="Lipzen A."/>
            <person name="Chen C."/>
            <person name="Yan M."/>
            <person name="Daum C."/>
            <person name="Ng V."/>
            <person name="Clum A."/>
            <person name="Steindorff A."/>
            <person name="Ohm R.A."/>
            <person name="Martin F."/>
            <person name="Silar P."/>
            <person name="Natvig D.O."/>
            <person name="Lalanne C."/>
            <person name="Gautier V."/>
            <person name="Ament-Velasquez S.L."/>
            <person name="Kruys A."/>
            <person name="Hutchinson M.I."/>
            <person name="Powell A.J."/>
            <person name="Barry K."/>
            <person name="Miller A.N."/>
            <person name="Grigoriev I.V."/>
            <person name="Debuchy R."/>
            <person name="Gladieux P."/>
            <person name="Hiltunen Thoren M."/>
            <person name="Johannesson H."/>
        </authorList>
    </citation>
    <scope>NUCLEOTIDE SEQUENCE</scope>
    <source>
        <strain evidence="3">CBS 118394</strain>
    </source>
</reference>
<dbReference type="PANTHER" id="PTHR28174:SF1">
    <property type="entry name" value="LARGE RIBOSOMAL SUBUNIT PROTEIN BL31M"/>
    <property type="match status" value="1"/>
</dbReference>
<gene>
    <name evidence="3" type="ORF">B0H66DRAFT_548055</name>
</gene>
<accession>A0AAE0MAF9</accession>
<dbReference type="AlphaFoldDB" id="A0AAE0MAF9"/>
<name>A0AAE0MAF9_9PEZI</name>
<dbReference type="Proteomes" id="UP001283341">
    <property type="component" value="Unassembled WGS sequence"/>
</dbReference>
<feature type="compositionally biased region" description="Low complexity" evidence="1">
    <location>
        <begin position="134"/>
        <end position="154"/>
    </location>
</feature>
<comment type="caution">
    <text evidence="3">The sequence shown here is derived from an EMBL/GenBank/DDBJ whole genome shotgun (WGS) entry which is preliminary data.</text>
</comment>
<dbReference type="Gene3D" id="6.20.130.10">
    <property type="match status" value="1"/>
</dbReference>
<evidence type="ECO:0000313" key="3">
    <source>
        <dbReference type="EMBL" id="KAK3325351.1"/>
    </source>
</evidence>
<feature type="domain" description="Ribosomal protein bL31m N-terminal" evidence="2">
    <location>
        <begin position="57"/>
        <end position="100"/>
    </location>
</feature>
<feature type="region of interest" description="Disordered" evidence="1">
    <location>
        <begin position="127"/>
        <end position="176"/>
    </location>
</feature>
<dbReference type="InterPro" id="IPR048874">
    <property type="entry name" value="Ribosomal_bL31m_N"/>
</dbReference>
<organism evidence="3 4">
    <name type="scientific">Apodospora peruviana</name>
    <dbReference type="NCBI Taxonomy" id="516989"/>
    <lineage>
        <taxon>Eukaryota</taxon>
        <taxon>Fungi</taxon>
        <taxon>Dikarya</taxon>
        <taxon>Ascomycota</taxon>
        <taxon>Pezizomycotina</taxon>
        <taxon>Sordariomycetes</taxon>
        <taxon>Sordariomycetidae</taxon>
        <taxon>Sordariales</taxon>
        <taxon>Lasiosphaeriaceae</taxon>
        <taxon>Apodospora</taxon>
    </lineage>
</organism>
<dbReference type="Pfam" id="PF21492">
    <property type="entry name" value="bL31_N"/>
    <property type="match status" value="1"/>
</dbReference>
<dbReference type="GO" id="GO:0005762">
    <property type="term" value="C:mitochondrial large ribosomal subunit"/>
    <property type="evidence" value="ECO:0007669"/>
    <property type="project" value="InterPro"/>
</dbReference>
<dbReference type="GO" id="GO:0032543">
    <property type="term" value="P:mitochondrial translation"/>
    <property type="evidence" value="ECO:0007669"/>
    <property type="project" value="InterPro"/>
</dbReference>
<evidence type="ECO:0000256" key="1">
    <source>
        <dbReference type="SAM" id="MobiDB-lite"/>
    </source>
</evidence>
<keyword evidence="4" id="KW-1185">Reference proteome</keyword>
<evidence type="ECO:0000259" key="2">
    <source>
        <dbReference type="Pfam" id="PF21492"/>
    </source>
</evidence>
<reference evidence="3" key="2">
    <citation type="submission" date="2023-06" db="EMBL/GenBank/DDBJ databases">
        <authorList>
            <consortium name="Lawrence Berkeley National Laboratory"/>
            <person name="Haridas S."/>
            <person name="Hensen N."/>
            <person name="Bonometti L."/>
            <person name="Westerberg I."/>
            <person name="Brannstrom I.O."/>
            <person name="Guillou S."/>
            <person name="Cros-Aarteil S."/>
            <person name="Calhoun S."/>
            <person name="Kuo A."/>
            <person name="Mondo S."/>
            <person name="Pangilinan J."/>
            <person name="Riley R."/>
            <person name="Labutti K."/>
            <person name="Andreopoulos B."/>
            <person name="Lipzen A."/>
            <person name="Chen C."/>
            <person name="Yanf M."/>
            <person name="Daum C."/>
            <person name="Ng V."/>
            <person name="Clum A."/>
            <person name="Steindorff A."/>
            <person name="Ohm R."/>
            <person name="Martin F."/>
            <person name="Silar P."/>
            <person name="Natvig D."/>
            <person name="Lalanne C."/>
            <person name="Gautier V."/>
            <person name="Ament-Velasquez S.L."/>
            <person name="Kruys A."/>
            <person name="Hutchinson M.I."/>
            <person name="Powell A.J."/>
            <person name="Barry K."/>
            <person name="Miller A.N."/>
            <person name="Grigoriev I.V."/>
            <person name="Debuchy R."/>
            <person name="Gladieux P."/>
            <person name="Thoren M.H."/>
            <person name="Johannesson H."/>
        </authorList>
    </citation>
    <scope>NUCLEOTIDE SEQUENCE</scope>
    <source>
        <strain evidence="3">CBS 118394</strain>
    </source>
</reference>
<protein>
    <recommendedName>
        <fullName evidence="2">Ribosomal protein bL31m N-terminal domain-containing protein</fullName>
    </recommendedName>
</protein>
<dbReference type="GO" id="GO:0003735">
    <property type="term" value="F:structural constituent of ribosome"/>
    <property type="evidence" value="ECO:0007669"/>
    <property type="project" value="InterPro"/>
</dbReference>
<dbReference type="EMBL" id="JAUEDM010000002">
    <property type="protein sequence ID" value="KAK3325351.1"/>
    <property type="molecule type" value="Genomic_DNA"/>
</dbReference>
<dbReference type="PANTHER" id="PTHR28174">
    <property type="entry name" value="54S RIBOSOMAL PROTEIN L36, MITOCHONDRIAL"/>
    <property type="match status" value="1"/>
</dbReference>
<sequence length="209" mass="22537">MGKLPTSVLQRPRAAAALLTSSTTTTSFTSTSSLSPRISPHCGSSQVRHATFVPRARRPYQFTQLVQLSDGSTFTARTTMPQGMYKSTKDSRNHQVWQPSDKSLKNVEVDEAGKLAAFRERFGRGWDLDQQPLEGEAPAAVGGGAEAATKGAGAQNQEQQKQAATPAEPSEDPFDSLTDLISQYHTADKSIKGGMTAKEAEKLLGKKKK</sequence>